<dbReference type="GO" id="GO:0016042">
    <property type="term" value="P:lipid catabolic process"/>
    <property type="evidence" value="ECO:0007669"/>
    <property type="project" value="InterPro"/>
</dbReference>
<organism evidence="2 3">
    <name type="scientific">Micromonospora jinlongensis</name>
    <dbReference type="NCBI Taxonomy" id="1287877"/>
    <lineage>
        <taxon>Bacteria</taxon>
        <taxon>Bacillati</taxon>
        <taxon>Actinomycetota</taxon>
        <taxon>Actinomycetes</taxon>
        <taxon>Micromonosporales</taxon>
        <taxon>Micromonosporaceae</taxon>
        <taxon>Micromonospora</taxon>
    </lineage>
</organism>
<dbReference type="Gene3D" id="3.40.50.1820">
    <property type="entry name" value="alpha/beta hydrolase"/>
    <property type="match status" value="1"/>
</dbReference>
<dbReference type="Gene3D" id="1.10.260.130">
    <property type="match status" value="1"/>
</dbReference>
<gene>
    <name evidence="2" type="ORF">HNR22_005498</name>
</gene>
<keyword evidence="3" id="KW-1185">Reference proteome</keyword>
<proteinExistence type="predicted"/>
<keyword evidence="1" id="KW-0732">Signal</keyword>
<dbReference type="SUPFAM" id="SSF53474">
    <property type="entry name" value="alpha/beta-Hydrolases"/>
    <property type="match status" value="1"/>
</dbReference>
<evidence type="ECO:0000256" key="1">
    <source>
        <dbReference type="SAM" id="SignalP"/>
    </source>
</evidence>
<name>A0A7Y9X5U9_9ACTN</name>
<dbReference type="Proteomes" id="UP000523545">
    <property type="component" value="Unassembled WGS sequence"/>
</dbReference>
<dbReference type="RefSeq" id="WP_179782785.1">
    <property type="nucleotide sequence ID" value="NZ_JACCHK010000001.1"/>
</dbReference>
<evidence type="ECO:0008006" key="4">
    <source>
        <dbReference type="Google" id="ProtNLM"/>
    </source>
</evidence>
<evidence type="ECO:0000313" key="3">
    <source>
        <dbReference type="Proteomes" id="UP000523545"/>
    </source>
</evidence>
<reference evidence="2 3" key="1">
    <citation type="submission" date="2020-07" db="EMBL/GenBank/DDBJ databases">
        <title>Sequencing the genomes of 1000 actinobacteria strains.</title>
        <authorList>
            <person name="Klenk H.-P."/>
        </authorList>
    </citation>
    <scope>NUCLEOTIDE SEQUENCE [LARGE SCALE GENOMIC DNA]</scope>
    <source>
        <strain evidence="2 3">DSM 45876</strain>
    </source>
</reference>
<dbReference type="AlphaFoldDB" id="A0A7Y9X5U9"/>
<evidence type="ECO:0000313" key="2">
    <source>
        <dbReference type="EMBL" id="NYH45771.1"/>
    </source>
</evidence>
<dbReference type="InterPro" id="IPR005152">
    <property type="entry name" value="Lipase_secreted"/>
</dbReference>
<accession>A0A7Y9X5U9</accession>
<dbReference type="PANTHER" id="PTHR34853:SF1">
    <property type="entry name" value="LIPASE 5"/>
    <property type="match status" value="1"/>
</dbReference>
<feature type="signal peptide" evidence="1">
    <location>
        <begin position="1"/>
        <end position="21"/>
    </location>
</feature>
<dbReference type="GO" id="GO:0004806">
    <property type="term" value="F:triacylglycerol lipase activity"/>
    <property type="evidence" value="ECO:0007669"/>
    <property type="project" value="InterPro"/>
</dbReference>
<sequence length="440" mass="45643">MSARTLARTAALAAVVGLGLAALPGAAASANTVSRGITIPAFYSPPAQLPAENGALVRSEPLPLSLSLPGLDGRPLPGRATRIMYKTTDSNGQPAAVTGAYIEPSARWSGSGPRPLVVVAPGTMGQGDQCSASLGLQNVVAFGDSTLSIGVENLSMYRLLSKGIAVAVTDYIGLGTTDRVHTYVNRLDEGHAVLDAARAARSLPGASVTVDSPTGLYGFSQGGGAVGAALELQPTYAPDVPVRASYVGAAPADLAAVGAGIDGTELVGAIGWNLNGFVQSDPSFQALLDKHLSFIGRAVLKDLSTRCLWDAMFTYSYQRSTAWTKTGQSISAIFAADPQFRVPFEQQRIGTQKPAGIVRVATGVHDNLVQHAQARQLALDWCLRGGNVVYAPISGIDGPSPMLNHVDSLLVDQGTAVTWLSNRLNGMPEVSNCATVSQQP</sequence>
<comment type="caution">
    <text evidence="2">The sequence shown here is derived from an EMBL/GenBank/DDBJ whole genome shotgun (WGS) entry which is preliminary data.</text>
</comment>
<protein>
    <recommendedName>
        <fullName evidence="4">Secretory lipase</fullName>
    </recommendedName>
</protein>
<dbReference type="InterPro" id="IPR029058">
    <property type="entry name" value="AB_hydrolase_fold"/>
</dbReference>
<dbReference type="PIRSF" id="PIRSF029171">
    <property type="entry name" value="Esterase_LipA"/>
    <property type="match status" value="1"/>
</dbReference>
<dbReference type="EMBL" id="JACCHK010000001">
    <property type="protein sequence ID" value="NYH45771.1"/>
    <property type="molecule type" value="Genomic_DNA"/>
</dbReference>
<feature type="chain" id="PRO_5039650648" description="Secretory lipase" evidence="1">
    <location>
        <begin position="22"/>
        <end position="440"/>
    </location>
</feature>
<dbReference type="Pfam" id="PF03583">
    <property type="entry name" value="LIP"/>
    <property type="match status" value="1"/>
</dbReference>
<dbReference type="PANTHER" id="PTHR34853">
    <property type="match status" value="1"/>
</dbReference>